<organism evidence="2 3">
    <name type="scientific">Cercospora zeae-maydis SCOH1-5</name>
    <dbReference type="NCBI Taxonomy" id="717836"/>
    <lineage>
        <taxon>Eukaryota</taxon>
        <taxon>Fungi</taxon>
        <taxon>Dikarya</taxon>
        <taxon>Ascomycota</taxon>
        <taxon>Pezizomycotina</taxon>
        <taxon>Dothideomycetes</taxon>
        <taxon>Dothideomycetidae</taxon>
        <taxon>Mycosphaerellales</taxon>
        <taxon>Mycosphaerellaceae</taxon>
        <taxon>Cercospora</taxon>
    </lineage>
</organism>
<feature type="region of interest" description="Disordered" evidence="1">
    <location>
        <begin position="179"/>
        <end position="198"/>
    </location>
</feature>
<dbReference type="Proteomes" id="UP000799539">
    <property type="component" value="Unassembled WGS sequence"/>
</dbReference>
<feature type="compositionally biased region" description="Acidic residues" evidence="1">
    <location>
        <begin position="182"/>
        <end position="191"/>
    </location>
</feature>
<evidence type="ECO:0000313" key="2">
    <source>
        <dbReference type="EMBL" id="KAF2212970.1"/>
    </source>
</evidence>
<name>A0A6A6FHS9_9PEZI</name>
<dbReference type="OrthoDB" id="3648816at2759"/>
<keyword evidence="3" id="KW-1185">Reference proteome</keyword>
<reference evidence="2" key="1">
    <citation type="journal article" date="2020" name="Stud. Mycol.">
        <title>101 Dothideomycetes genomes: a test case for predicting lifestyles and emergence of pathogens.</title>
        <authorList>
            <person name="Haridas S."/>
            <person name="Albert R."/>
            <person name="Binder M."/>
            <person name="Bloem J."/>
            <person name="Labutti K."/>
            <person name="Salamov A."/>
            <person name="Andreopoulos B."/>
            <person name="Baker S."/>
            <person name="Barry K."/>
            <person name="Bills G."/>
            <person name="Bluhm B."/>
            <person name="Cannon C."/>
            <person name="Castanera R."/>
            <person name="Culley D."/>
            <person name="Daum C."/>
            <person name="Ezra D."/>
            <person name="Gonzalez J."/>
            <person name="Henrissat B."/>
            <person name="Kuo A."/>
            <person name="Liang C."/>
            <person name="Lipzen A."/>
            <person name="Lutzoni F."/>
            <person name="Magnuson J."/>
            <person name="Mondo S."/>
            <person name="Nolan M."/>
            <person name="Ohm R."/>
            <person name="Pangilinan J."/>
            <person name="Park H.-J."/>
            <person name="Ramirez L."/>
            <person name="Alfaro M."/>
            <person name="Sun H."/>
            <person name="Tritt A."/>
            <person name="Yoshinaga Y."/>
            <person name="Zwiers L.-H."/>
            <person name="Turgeon B."/>
            <person name="Goodwin S."/>
            <person name="Spatafora J."/>
            <person name="Crous P."/>
            <person name="Grigoriev I."/>
        </authorList>
    </citation>
    <scope>NUCLEOTIDE SEQUENCE</scope>
    <source>
        <strain evidence="2">SCOH1-5</strain>
    </source>
</reference>
<sequence>MAIPNHASNINPTLAAMLFDQTHMPTLGRRNLGLGSAFYPGGPMPIHLMNRLFPSMAVHGTSGSPFGAGHYPFPQQPIPGPWTFPPNPMVGPGFPGPGPGGLSSPPPLPPFMPDPTMGLPGPGMLPPGLIGGGGLGFGGPMGPGMGGLLGMGGIPGMGDAPGLGNLPFYPPTFAGSSIFSSDDGDYDDDDSSGGVWYPDADEDDPFVAYWRASRKDTKKGRKKDRPQNTFKMNTAMFGLPHAPMGIPMGMGMGMDMGMGMGVPFL</sequence>
<accession>A0A6A6FHS9</accession>
<protein>
    <submittedName>
        <fullName evidence="2">Uncharacterized protein</fullName>
    </submittedName>
</protein>
<proteinExistence type="predicted"/>
<gene>
    <name evidence="2" type="ORF">CERZMDRAFT_96644</name>
</gene>
<dbReference type="EMBL" id="ML992671">
    <property type="protein sequence ID" value="KAF2212970.1"/>
    <property type="molecule type" value="Genomic_DNA"/>
</dbReference>
<dbReference type="AlphaFoldDB" id="A0A6A6FHS9"/>
<evidence type="ECO:0000313" key="3">
    <source>
        <dbReference type="Proteomes" id="UP000799539"/>
    </source>
</evidence>
<evidence type="ECO:0000256" key="1">
    <source>
        <dbReference type="SAM" id="MobiDB-lite"/>
    </source>
</evidence>